<name>A0ABR2QUD4_9ROSI</name>
<dbReference type="Proteomes" id="UP001396334">
    <property type="component" value="Unassembled WGS sequence"/>
</dbReference>
<keyword evidence="2" id="KW-1185">Reference proteome</keyword>
<comment type="caution">
    <text evidence="1">The sequence shown here is derived from an EMBL/GenBank/DDBJ whole genome shotgun (WGS) entry which is preliminary data.</text>
</comment>
<dbReference type="EMBL" id="JBBPBN010000031">
    <property type="protein sequence ID" value="KAK9004292.1"/>
    <property type="molecule type" value="Genomic_DNA"/>
</dbReference>
<organism evidence="1 2">
    <name type="scientific">Hibiscus sabdariffa</name>
    <name type="common">roselle</name>
    <dbReference type="NCBI Taxonomy" id="183260"/>
    <lineage>
        <taxon>Eukaryota</taxon>
        <taxon>Viridiplantae</taxon>
        <taxon>Streptophyta</taxon>
        <taxon>Embryophyta</taxon>
        <taxon>Tracheophyta</taxon>
        <taxon>Spermatophyta</taxon>
        <taxon>Magnoliopsida</taxon>
        <taxon>eudicotyledons</taxon>
        <taxon>Gunneridae</taxon>
        <taxon>Pentapetalae</taxon>
        <taxon>rosids</taxon>
        <taxon>malvids</taxon>
        <taxon>Malvales</taxon>
        <taxon>Malvaceae</taxon>
        <taxon>Malvoideae</taxon>
        <taxon>Hibiscus</taxon>
    </lineage>
</organism>
<reference evidence="1 2" key="1">
    <citation type="journal article" date="2024" name="G3 (Bethesda)">
        <title>Genome assembly of Hibiscus sabdariffa L. provides insights into metabolisms of medicinal natural products.</title>
        <authorList>
            <person name="Kim T."/>
        </authorList>
    </citation>
    <scope>NUCLEOTIDE SEQUENCE [LARGE SCALE GENOMIC DNA]</scope>
    <source>
        <strain evidence="1">TK-2024</strain>
        <tissue evidence="1">Old leaves</tissue>
    </source>
</reference>
<accession>A0ABR2QUD4</accession>
<sequence>MHHHLPAARESEDNSNIPRRCVKNLSTEERQVVVPAINSEVSEKKMPDQLRSKVDFSLNVGTMCNPTKNQIFSDTTINGFCPIIDSSTHESRMVHVLPLFRPTQSLSPKVDQTFHPFSSMPSEKLEIMNAWSNQALLVSLEIPWNEETISQSLSDMEISFLNKRKHESLEHLELHLSNKRALKDKILKEVIEIELGLWKSTGDGLIENEDVVNFVFSPGSNEGPSKIITRVEKCFKGKFNGFKRISEIKQAVRAKYVKEIQHKFDDETCLLEFGKDPYGKCIFNIPTFNPSPSLTLIEIEVHQCENDANFPFLRMAS</sequence>
<evidence type="ECO:0000313" key="2">
    <source>
        <dbReference type="Proteomes" id="UP001396334"/>
    </source>
</evidence>
<proteinExistence type="predicted"/>
<evidence type="ECO:0000313" key="1">
    <source>
        <dbReference type="EMBL" id="KAK9004292.1"/>
    </source>
</evidence>
<protein>
    <submittedName>
        <fullName evidence="1">Uncharacterized protein</fullName>
    </submittedName>
</protein>
<gene>
    <name evidence="1" type="ORF">V6N11_002094</name>
</gene>